<feature type="transmembrane region" description="Helical" evidence="6">
    <location>
        <begin position="172"/>
        <end position="195"/>
    </location>
</feature>
<feature type="transmembrane region" description="Helical" evidence="6">
    <location>
        <begin position="426"/>
        <end position="445"/>
    </location>
</feature>
<evidence type="ECO:0000256" key="3">
    <source>
        <dbReference type="ARBA" id="ARBA00022692"/>
    </source>
</evidence>
<dbReference type="GO" id="GO:0022857">
    <property type="term" value="F:transmembrane transporter activity"/>
    <property type="evidence" value="ECO:0007669"/>
    <property type="project" value="InterPro"/>
</dbReference>
<dbReference type="InterPro" id="IPR050367">
    <property type="entry name" value="APC_superfamily"/>
</dbReference>
<dbReference type="Gene3D" id="1.20.1740.10">
    <property type="entry name" value="Amino acid/polyamine transporter I"/>
    <property type="match status" value="1"/>
</dbReference>
<dbReference type="PIRSF" id="PIRSF006060">
    <property type="entry name" value="AA_transporter"/>
    <property type="match status" value="1"/>
</dbReference>
<evidence type="ECO:0000313" key="7">
    <source>
        <dbReference type="EMBL" id="AWR96848.1"/>
    </source>
</evidence>
<feature type="transmembrane region" description="Helical" evidence="6">
    <location>
        <begin position="147"/>
        <end position="166"/>
    </location>
</feature>
<feature type="transmembrane region" description="Helical" evidence="6">
    <location>
        <begin position="267"/>
        <end position="293"/>
    </location>
</feature>
<comment type="subcellular location">
    <subcellularLocation>
        <location evidence="1">Cell membrane</location>
        <topology evidence="1">Multi-pass membrane protein</topology>
    </subcellularLocation>
</comment>
<evidence type="ECO:0000256" key="1">
    <source>
        <dbReference type="ARBA" id="ARBA00004651"/>
    </source>
</evidence>
<accession>A0A2U9ILC4</accession>
<evidence type="ECO:0000256" key="2">
    <source>
        <dbReference type="ARBA" id="ARBA00022475"/>
    </source>
</evidence>
<sequence length="505" mass="54326">MSKNLFVRESSGLVKNVSAIDSIMLNLTNLSGGVALFTSVSPYIPPGGVIWIAALLGFLFTLPQAYIYMVLSSKIPRTGGDYIWLSRILNGGVGTTMAFALMIESTAFFALVAYFFSSAITTVIGTIGTMDGISSLVSLSSTLSAPIPSYLMGAVIFAAIIGFNIFKARWGYSLVTISGLFALATTIIAMIVIAINIPDFSSAIAPFLSKEGITPPPNYASSIPPPNLLVSITGILPILAIFVYPWIQASPAVASETKKIRYVQLGVIVPLISTGLLVTIGFGLMYLAGGYTFTTYMFTNPASSFVYTFWTVAIGLSSNSVLQWIIGLGLIVWEFSVLAYGVIVFSRYIFAMAFDRVFPAIFTRLNRYGSPVYTHVFDLILTLAFLSLPVISISGATSLYGAIVIGMVYFFTVSVSAVIYGLKNKIITLMLTGGFEAAYFIFLIYEAVTNPVFSFSEPNGAPNPITLGFVIGSFVVGAAIYLVARKINQSKGIDLEMLYKEIPPD</sequence>
<dbReference type="KEGG" id="asul:DFR86_04260"/>
<feature type="transmembrane region" description="Helical" evidence="6">
    <location>
        <begin position="23"/>
        <end position="44"/>
    </location>
</feature>
<reference evidence="7 8" key="1">
    <citation type="submission" date="2018-05" db="EMBL/GenBank/DDBJ databases">
        <title>Complete Genome Sequences of Extremely Thermoacidophilic, Metal-Mobilizing Type-Strain Members of the Archaeal Family Sulfolobaceae: Acidianus brierleyi DSM-1651T, Acidianus sulfidivorans DSM-18786T, Metallosphaera hakonensis DSM-7519T, and Metallosphaera prunae DSM-10039T.</title>
        <authorList>
            <person name="Counts J.A."/>
            <person name="Kelly R.M."/>
        </authorList>
    </citation>
    <scope>NUCLEOTIDE SEQUENCE [LARGE SCALE GENOMIC DNA]</scope>
    <source>
        <strain evidence="7 8">JP7</strain>
    </source>
</reference>
<proteinExistence type="predicted"/>
<dbReference type="AlphaFoldDB" id="A0A2U9ILC4"/>
<feature type="transmembrane region" description="Helical" evidence="6">
    <location>
        <begin position="107"/>
        <end position="127"/>
    </location>
</feature>
<feature type="transmembrane region" description="Helical" evidence="6">
    <location>
        <begin position="332"/>
        <end position="351"/>
    </location>
</feature>
<feature type="transmembrane region" description="Helical" evidence="6">
    <location>
        <begin position="50"/>
        <end position="70"/>
    </location>
</feature>
<protein>
    <submittedName>
        <fullName evidence="7">Amino acid permease</fullName>
    </submittedName>
</protein>
<dbReference type="InterPro" id="IPR002293">
    <property type="entry name" value="AA/rel_permease1"/>
</dbReference>
<gene>
    <name evidence="7" type="ORF">DFR86_04260</name>
</gene>
<evidence type="ECO:0000256" key="5">
    <source>
        <dbReference type="ARBA" id="ARBA00023136"/>
    </source>
</evidence>
<dbReference type="GO" id="GO:0005886">
    <property type="term" value="C:plasma membrane"/>
    <property type="evidence" value="ECO:0007669"/>
    <property type="project" value="UniProtKB-SubCell"/>
</dbReference>
<keyword evidence="3 6" id="KW-0812">Transmembrane</keyword>
<feature type="transmembrane region" description="Helical" evidence="6">
    <location>
        <begin position="228"/>
        <end position="247"/>
    </location>
</feature>
<evidence type="ECO:0000313" key="8">
    <source>
        <dbReference type="Proteomes" id="UP000248410"/>
    </source>
</evidence>
<feature type="transmembrane region" description="Helical" evidence="6">
    <location>
        <begin position="465"/>
        <end position="484"/>
    </location>
</feature>
<dbReference type="Proteomes" id="UP000248410">
    <property type="component" value="Chromosome"/>
</dbReference>
<keyword evidence="5 6" id="KW-0472">Membrane</keyword>
<name>A0A2U9ILC4_9CREN</name>
<feature type="transmembrane region" description="Helical" evidence="6">
    <location>
        <begin position="372"/>
        <end position="393"/>
    </location>
</feature>
<keyword evidence="8" id="KW-1185">Reference proteome</keyword>
<evidence type="ECO:0000256" key="6">
    <source>
        <dbReference type="SAM" id="Phobius"/>
    </source>
</evidence>
<dbReference type="PANTHER" id="PTHR42770:SF7">
    <property type="entry name" value="MEMBRANE PROTEIN"/>
    <property type="match status" value="1"/>
</dbReference>
<dbReference type="Pfam" id="PF13520">
    <property type="entry name" value="AA_permease_2"/>
    <property type="match status" value="1"/>
</dbReference>
<organism evidence="7 8">
    <name type="scientific">Acidianus sulfidivorans JP7</name>
    <dbReference type="NCBI Taxonomy" id="619593"/>
    <lineage>
        <taxon>Archaea</taxon>
        <taxon>Thermoproteota</taxon>
        <taxon>Thermoprotei</taxon>
        <taxon>Sulfolobales</taxon>
        <taxon>Sulfolobaceae</taxon>
        <taxon>Acidianus</taxon>
    </lineage>
</organism>
<keyword evidence="2" id="KW-1003">Cell membrane</keyword>
<dbReference type="PANTHER" id="PTHR42770">
    <property type="entry name" value="AMINO ACID TRANSPORTER-RELATED"/>
    <property type="match status" value="1"/>
</dbReference>
<evidence type="ECO:0000256" key="4">
    <source>
        <dbReference type="ARBA" id="ARBA00022989"/>
    </source>
</evidence>
<keyword evidence="4 6" id="KW-1133">Transmembrane helix</keyword>
<feature type="transmembrane region" description="Helical" evidence="6">
    <location>
        <begin position="399"/>
        <end position="419"/>
    </location>
</feature>
<dbReference type="EMBL" id="CP029288">
    <property type="protein sequence ID" value="AWR96848.1"/>
    <property type="molecule type" value="Genomic_DNA"/>
</dbReference>